<feature type="compositionally biased region" description="Basic and acidic residues" evidence="1">
    <location>
        <begin position="72"/>
        <end position="87"/>
    </location>
</feature>
<sequence>MILKTGLELWPVVLCESHLRLSMETDTDRRSVFGFYKETPLSWRRLCWNIRRGEELEIGAENGERRRRKEERRKMRGSEGRSTEGEADAHALDACVPIIILMRFTKRGAAFLHRELFPTTERRKRKKRKAVFLLTMDNHTSNPRRGAHRLPPDFESTLDLLDPQDYLTEDEPFYSSTSEQRVDADASSDPVEGTDFLYEDCDGSRLEGSVNLTLESIDESPDILLEDEVEESDDDSNLLSVSSVSPAESVMLEEELPLDQLKDFGNQDKSATPEGWSSEWHKKQMALISSEKFNSLLKMFPEFHGCKSHMAAFVLTKEVTDAEGCPYHQYKVVALGTGSSSCNRWLCYNGTMVHDCHAIVVARRAFLRFLYKQLMLFFDADPVAQENCVFENSEDSHQLLLKANIRLHVYSNHCPEGAANNIFFNDSSNAWAAVKLQCHTKGLMVPVAYLDPSYSGAKVCSISSSDKLSSWIITGVQGALLSNFILPVYITSMVIGK</sequence>
<dbReference type="GO" id="GO:0003726">
    <property type="term" value="F:double-stranded RNA adenosine deaminase activity"/>
    <property type="evidence" value="ECO:0007669"/>
    <property type="project" value="TreeGrafter"/>
</dbReference>
<reference evidence="3" key="3">
    <citation type="submission" date="2025-09" db="UniProtKB">
        <authorList>
            <consortium name="Ensembl"/>
        </authorList>
    </citation>
    <scope>IDENTIFICATION</scope>
</reference>
<dbReference type="GO" id="GO:0006382">
    <property type="term" value="P:adenosine to inosine editing"/>
    <property type="evidence" value="ECO:0007669"/>
    <property type="project" value="TreeGrafter"/>
</dbReference>
<dbReference type="InParanoid" id="A0A3P8WEK2"/>
<dbReference type="STRING" id="244447.ENSCSEP00000023025"/>
<dbReference type="Ensembl" id="ENSCSET00000023323.1">
    <property type="protein sequence ID" value="ENSCSEP00000023025.1"/>
    <property type="gene ID" value="ENSCSEG00000014671.1"/>
</dbReference>
<dbReference type="AlphaFoldDB" id="A0A3P8WEK2"/>
<evidence type="ECO:0000313" key="4">
    <source>
        <dbReference type="Proteomes" id="UP000265120"/>
    </source>
</evidence>
<dbReference type="FunCoup" id="A0A3P8WEK2">
    <property type="interactions" value="317"/>
</dbReference>
<dbReference type="PANTHER" id="PTHR10910:SF106">
    <property type="entry name" value="ADENOSINE DEAMINASE DOMAIN-CONTAINING PROTEIN 2"/>
    <property type="match status" value="1"/>
</dbReference>
<dbReference type="GO" id="GO:0005737">
    <property type="term" value="C:cytoplasm"/>
    <property type="evidence" value="ECO:0007669"/>
    <property type="project" value="TreeGrafter"/>
</dbReference>
<evidence type="ECO:0000313" key="3">
    <source>
        <dbReference type="Ensembl" id="ENSCSEP00000023025.1"/>
    </source>
</evidence>
<reference evidence="3 4" key="1">
    <citation type="journal article" date="2014" name="Nat. Genet.">
        <title>Whole-genome sequence of a flatfish provides insights into ZW sex chromosome evolution and adaptation to a benthic lifestyle.</title>
        <authorList>
            <person name="Chen S."/>
            <person name="Zhang G."/>
            <person name="Shao C."/>
            <person name="Huang Q."/>
            <person name="Liu G."/>
            <person name="Zhang P."/>
            <person name="Song W."/>
            <person name="An N."/>
            <person name="Chalopin D."/>
            <person name="Volff J.N."/>
            <person name="Hong Y."/>
            <person name="Li Q."/>
            <person name="Sha Z."/>
            <person name="Zhou H."/>
            <person name="Xie M."/>
            <person name="Yu Q."/>
            <person name="Liu Y."/>
            <person name="Xiang H."/>
            <person name="Wang N."/>
            <person name="Wu K."/>
            <person name="Yang C."/>
            <person name="Zhou Q."/>
            <person name="Liao X."/>
            <person name="Yang L."/>
            <person name="Hu Q."/>
            <person name="Zhang J."/>
            <person name="Meng L."/>
            <person name="Jin L."/>
            <person name="Tian Y."/>
            <person name="Lian J."/>
            <person name="Yang J."/>
            <person name="Miao G."/>
            <person name="Liu S."/>
            <person name="Liang Z."/>
            <person name="Yan F."/>
            <person name="Li Y."/>
            <person name="Sun B."/>
            <person name="Zhang H."/>
            <person name="Zhang J."/>
            <person name="Zhu Y."/>
            <person name="Du M."/>
            <person name="Zhao Y."/>
            <person name="Schartl M."/>
            <person name="Tang Q."/>
            <person name="Wang J."/>
        </authorList>
    </citation>
    <scope>NUCLEOTIDE SEQUENCE</scope>
</reference>
<dbReference type="GO" id="GO:0005730">
    <property type="term" value="C:nucleolus"/>
    <property type="evidence" value="ECO:0007669"/>
    <property type="project" value="TreeGrafter"/>
</dbReference>
<proteinExistence type="predicted"/>
<feature type="region of interest" description="Disordered" evidence="1">
    <location>
        <begin position="63"/>
        <end position="87"/>
    </location>
</feature>
<dbReference type="SMART" id="SM00552">
    <property type="entry name" value="ADEAMc"/>
    <property type="match status" value="1"/>
</dbReference>
<dbReference type="InterPro" id="IPR002466">
    <property type="entry name" value="A_deamin"/>
</dbReference>
<organism evidence="3 4">
    <name type="scientific">Cynoglossus semilaevis</name>
    <name type="common">Tongue sole</name>
    <dbReference type="NCBI Taxonomy" id="244447"/>
    <lineage>
        <taxon>Eukaryota</taxon>
        <taxon>Metazoa</taxon>
        <taxon>Chordata</taxon>
        <taxon>Craniata</taxon>
        <taxon>Vertebrata</taxon>
        <taxon>Euteleostomi</taxon>
        <taxon>Actinopterygii</taxon>
        <taxon>Neopterygii</taxon>
        <taxon>Teleostei</taxon>
        <taxon>Neoteleostei</taxon>
        <taxon>Acanthomorphata</taxon>
        <taxon>Carangaria</taxon>
        <taxon>Pleuronectiformes</taxon>
        <taxon>Pleuronectoidei</taxon>
        <taxon>Cynoglossidae</taxon>
        <taxon>Cynoglossinae</taxon>
        <taxon>Cynoglossus</taxon>
    </lineage>
</organism>
<dbReference type="Pfam" id="PF02137">
    <property type="entry name" value="A_deamin"/>
    <property type="match status" value="1"/>
</dbReference>
<accession>A0A3P8WEK2</accession>
<evidence type="ECO:0000256" key="1">
    <source>
        <dbReference type="SAM" id="MobiDB-lite"/>
    </source>
</evidence>
<dbReference type="GO" id="GO:0008251">
    <property type="term" value="F:tRNA-specific adenosine deaminase activity"/>
    <property type="evidence" value="ECO:0007669"/>
    <property type="project" value="TreeGrafter"/>
</dbReference>
<dbReference type="GeneTree" id="ENSGT00940000166947"/>
<feature type="domain" description="A to I editase" evidence="2">
    <location>
        <begin position="334"/>
        <end position="497"/>
    </location>
</feature>
<feature type="region of interest" description="Disordered" evidence="1">
    <location>
        <begin position="168"/>
        <end position="192"/>
    </location>
</feature>
<keyword evidence="4" id="KW-1185">Reference proteome</keyword>
<evidence type="ECO:0000259" key="2">
    <source>
        <dbReference type="PROSITE" id="PS50141"/>
    </source>
</evidence>
<dbReference type="Proteomes" id="UP000265120">
    <property type="component" value="Chromosome 19"/>
</dbReference>
<dbReference type="PROSITE" id="PS50141">
    <property type="entry name" value="A_DEAMIN_EDITASE"/>
    <property type="match status" value="1"/>
</dbReference>
<dbReference type="PANTHER" id="PTHR10910">
    <property type="entry name" value="EUKARYOTE SPECIFIC DSRNA BINDING PROTEIN"/>
    <property type="match status" value="1"/>
</dbReference>
<dbReference type="GO" id="GO:0006396">
    <property type="term" value="P:RNA processing"/>
    <property type="evidence" value="ECO:0007669"/>
    <property type="project" value="InterPro"/>
</dbReference>
<name>A0A3P8WEK2_CYNSE</name>
<dbReference type="GO" id="GO:0003725">
    <property type="term" value="F:double-stranded RNA binding"/>
    <property type="evidence" value="ECO:0007669"/>
    <property type="project" value="TreeGrafter"/>
</dbReference>
<reference evidence="3" key="2">
    <citation type="submission" date="2025-08" db="UniProtKB">
        <authorList>
            <consortium name="Ensembl"/>
        </authorList>
    </citation>
    <scope>IDENTIFICATION</scope>
</reference>
<protein>
    <submittedName>
        <fullName evidence="3">Adenosine deaminase domain-containing protein 2-like</fullName>
    </submittedName>
</protein>